<dbReference type="Proteomes" id="UP000196239">
    <property type="component" value="Chromosome 1"/>
</dbReference>
<gene>
    <name evidence="2" type="ORF">NDEV_1469</name>
</gene>
<dbReference type="AlphaFoldDB" id="A0A128A4E8"/>
<name>A0A128A4E8_9ARCH</name>
<reference evidence="3" key="1">
    <citation type="submission" date="2015-10" db="EMBL/GenBank/DDBJ databases">
        <authorList>
            <person name="Lehtovirta-Morley L.E."/>
            <person name="Vieille C."/>
        </authorList>
    </citation>
    <scope>NUCLEOTIDE SEQUENCE [LARGE SCALE GENOMIC DNA]</scope>
</reference>
<organism evidence="2 3">
    <name type="scientific">Nitrosotalea devaniterrae</name>
    <dbReference type="NCBI Taxonomy" id="1078905"/>
    <lineage>
        <taxon>Archaea</taxon>
        <taxon>Nitrososphaerota</taxon>
        <taxon>Nitrososphaeria</taxon>
        <taxon>Nitrosotaleales</taxon>
        <taxon>Nitrosotaleaceae</taxon>
        <taxon>Nitrosotalea</taxon>
    </lineage>
</organism>
<protein>
    <submittedName>
        <fullName evidence="2">Uncharacterized protein</fullName>
    </submittedName>
</protein>
<accession>A0A128A4E8</accession>
<proteinExistence type="predicted"/>
<evidence type="ECO:0000256" key="1">
    <source>
        <dbReference type="SAM" id="MobiDB-lite"/>
    </source>
</evidence>
<feature type="region of interest" description="Disordered" evidence="1">
    <location>
        <begin position="1"/>
        <end position="31"/>
    </location>
</feature>
<sequence>MEERKKMKSNTEDEYNKALASDDPTVISEEEKERLTREAIKKFKSL</sequence>
<dbReference type="KEGG" id="ndv:NDEV_1469"/>
<keyword evidence="3" id="KW-1185">Reference proteome</keyword>
<dbReference type="EMBL" id="LN890280">
    <property type="protein sequence ID" value="CUR52234.1"/>
    <property type="molecule type" value="Genomic_DNA"/>
</dbReference>
<evidence type="ECO:0000313" key="2">
    <source>
        <dbReference type="EMBL" id="CUR52234.1"/>
    </source>
</evidence>
<evidence type="ECO:0000313" key="3">
    <source>
        <dbReference type="Proteomes" id="UP000196239"/>
    </source>
</evidence>
<feature type="compositionally biased region" description="Basic and acidic residues" evidence="1">
    <location>
        <begin position="1"/>
        <end position="16"/>
    </location>
</feature>